<sequence>MMFLVTFILELMDETFTALETIQLDISSNGFTDDKFEAESAAKIALCEALKSQEELWKEKSRINWLEVRDRNTSFFHKAVQIRGSINYISSLIDGDRLLDTVADIQSHIISYFQQLFTSIPHVVDTEWISNQILSLVSTDDNAMFTAAS</sequence>
<evidence type="ECO:0000313" key="2">
    <source>
        <dbReference type="EMBL" id="KAK9280802.1"/>
    </source>
</evidence>
<protein>
    <submittedName>
        <fullName evidence="2">Uncharacterized protein</fullName>
    </submittedName>
</protein>
<organism evidence="2 3">
    <name type="scientific">Liquidambar formosana</name>
    <name type="common">Formosan gum</name>
    <dbReference type="NCBI Taxonomy" id="63359"/>
    <lineage>
        <taxon>Eukaryota</taxon>
        <taxon>Viridiplantae</taxon>
        <taxon>Streptophyta</taxon>
        <taxon>Embryophyta</taxon>
        <taxon>Tracheophyta</taxon>
        <taxon>Spermatophyta</taxon>
        <taxon>Magnoliopsida</taxon>
        <taxon>eudicotyledons</taxon>
        <taxon>Gunneridae</taxon>
        <taxon>Pentapetalae</taxon>
        <taxon>Saxifragales</taxon>
        <taxon>Altingiaceae</taxon>
        <taxon>Liquidambar</taxon>
    </lineage>
</organism>
<feature type="chain" id="PRO_5042857241" evidence="1">
    <location>
        <begin position="18"/>
        <end position="149"/>
    </location>
</feature>
<dbReference type="AlphaFoldDB" id="A0AAP0RQJ7"/>
<keyword evidence="1" id="KW-0732">Signal</keyword>
<comment type="caution">
    <text evidence="2">The sequence shown here is derived from an EMBL/GenBank/DDBJ whole genome shotgun (WGS) entry which is preliminary data.</text>
</comment>
<proteinExistence type="predicted"/>
<gene>
    <name evidence="2" type="ORF">L1049_003691</name>
</gene>
<evidence type="ECO:0000313" key="3">
    <source>
        <dbReference type="Proteomes" id="UP001415857"/>
    </source>
</evidence>
<keyword evidence="3" id="KW-1185">Reference proteome</keyword>
<accession>A0AAP0RQJ7</accession>
<name>A0AAP0RQJ7_LIQFO</name>
<dbReference type="EMBL" id="JBBPBK010000007">
    <property type="protein sequence ID" value="KAK9280802.1"/>
    <property type="molecule type" value="Genomic_DNA"/>
</dbReference>
<reference evidence="2 3" key="1">
    <citation type="journal article" date="2024" name="Plant J.">
        <title>Genome sequences and population genomics reveal climatic adaptation and genomic divergence between two closely related sweetgum species.</title>
        <authorList>
            <person name="Xu W.Q."/>
            <person name="Ren C.Q."/>
            <person name="Zhang X.Y."/>
            <person name="Comes H.P."/>
            <person name="Liu X.H."/>
            <person name="Li Y.G."/>
            <person name="Kettle C.J."/>
            <person name="Jalonen R."/>
            <person name="Gaisberger H."/>
            <person name="Ma Y.Z."/>
            <person name="Qiu Y.X."/>
        </authorList>
    </citation>
    <scope>NUCLEOTIDE SEQUENCE [LARGE SCALE GENOMIC DNA]</scope>
    <source>
        <strain evidence="2">Hangzhou</strain>
    </source>
</reference>
<evidence type="ECO:0000256" key="1">
    <source>
        <dbReference type="SAM" id="SignalP"/>
    </source>
</evidence>
<dbReference type="Proteomes" id="UP001415857">
    <property type="component" value="Unassembled WGS sequence"/>
</dbReference>
<feature type="signal peptide" evidence="1">
    <location>
        <begin position="1"/>
        <end position="17"/>
    </location>
</feature>